<dbReference type="Proteomes" id="UP000325313">
    <property type="component" value="Unassembled WGS sequence"/>
</dbReference>
<reference evidence="1 2" key="1">
    <citation type="submission" date="2019-05" db="EMBL/GenBank/DDBJ databases">
        <title>Emergence of the Ug99 lineage of the wheat stem rust pathogen through somatic hybridization.</title>
        <authorList>
            <person name="Li F."/>
            <person name="Upadhyaya N.M."/>
            <person name="Sperschneider J."/>
            <person name="Matny O."/>
            <person name="Nguyen-Phuc H."/>
            <person name="Mago R."/>
            <person name="Raley C."/>
            <person name="Miller M.E."/>
            <person name="Silverstein K.A.T."/>
            <person name="Henningsen E."/>
            <person name="Hirsch C.D."/>
            <person name="Visser B."/>
            <person name="Pretorius Z.A."/>
            <person name="Steffenson B.J."/>
            <person name="Schwessinger B."/>
            <person name="Dodds P.N."/>
            <person name="Figueroa M."/>
        </authorList>
    </citation>
    <scope>NUCLEOTIDE SEQUENCE [LARGE SCALE GENOMIC DNA]</scope>
    <source>
        <strain evidence="1 2">Ug99</strain>
    </source>
</reference>
<evidence type="ECO:0000313" key="2">
    <source>
        <dbReference type="Proteomes" id="UP000325313"/>
    </source>
</evidence>
<dbReference type="EMBL" id="VDEP01000169">
    <property type="protein sequence ID" value="KAA1127467.1"/>
    <property type="molecule type" value="Genomic_DNA"/>
</dbReference>
<name>A0A5B0RPC9_PUCGR</name>
<comment type="caution">
    <text evidence="1">The sequence shown here is derived from an EMBL/GenBank/DDBJ whole genome shotgun (WGS) entry which is preliminary data.</text>
</comment>
<proteinExistence type="predicted"/>
<evidence type="ECO:0000313" key="1">
    <source>
        <dbReference type="EMBL" id="KAA1127467.1"/>
    </source>
</evidence>
<gene>
    <name evidence="1" type="ORF">PGTUg99_036973</name>
</gene>
<sequence>MRLPSMKHWRLTCEVTVIRPSHVKGGDADWDPHGGSNHLQQKKKSLDMHITIYLALLMMTLHKGANTTQAEIGHGIHDLEPVRNIAIEEKETSRATGSMAEIESALKETSEETHGPKKYSTEARANLAGDERQEQEALALECLREQLKTAGHLPRTMEQKRLVKRSTDKCRKFRTPRHKLVWWAFKYELRRAGYNIRKLFWRFMVWCGKRGAAWKLFMTKLRWSFARKCEHLKPTC</sequence>
<accession>A0A5B0RPC9</accession>
<dbReference type="AlphaFoldDB" id="A0A5B0RPC9"/>
<protein>
    <submittedName>
        <fullName evidence="1">Uncharacterized protein</fullName>
    </submittedName>
</protein>
<organism evidence="1 2">
    <name type="scientific">Puccinia graminis f. sp. tritici</name>
    <dbReference type="NCBI Taxonomy" id="56615"/>
    <lineage>
        <taxon>Eukaryota</taxon>
        <taxon>Fungi</taxon>
        <taxon>Dikarya</taxon>
        <taxon>Basidiomycota</taxon>
        <taxon>Pucciniomycotina</taxon>
        <taxon>Pucciniomycetes</taxon>
        <taxon>Pucciniales</taxon>
        <taxon>Pucciniaceae</taxon>
        <taxon>Puccinia</taxon>
    </lineage>
</organism>